<proteinExistence type="predicted"/>
<organism evidence="5 6">
    <name type="scientific">Bifidobacterium felsineum</name>
    <dbReference type="NCBI Taxonomy" id="2045440"/>
    <lineage>
        <taxon>Bacteria</taxon>
        <taxon>Bacillati</taxon>
        <taxon>Actinomycetota</taxon>
        <taxon>Actinomycetes</taxon>
        <taxon>Bifidobacteriales</taxon>
        <taxon>Bifidobacteriaceae</taxon>
        <taxon>Bifidobacterium</taxon>
    </lineage>
</organism>
<dbReference type="Gene3D" id="3.40.50.300">
    <property type="entry name" value="P-loop containing nucleotide triphosphate hydrolases"/>
    <property type="match status" value="1"/>
</dbReference>
<keyword evidence="1 3" id="KW-0547">Nucleotide-binding</keyword>
<dbReference type="PROSITE" id="PS50901">
    <property type="entry name" value="FTSK"/>
    <property type="match status" value="1"/>
</dbReference>
<keyword evidence="6" id="KW-1185">Reference proteome</keyword>
<dbReference type="CDD" id="cd01127">
    <property type="entry name" value="TrwB_TraG_TraD_VirD4"/>
    <property type="match status" value="1"/>
</dbReference>
<dbReference type="Pfam" id="PF01580">
    <property type="entry name" value="FtsK_SpoIIIE"/>
    <property type="match status" value="1"/>
</dbReference>
<dbReference type="InterPro" id="IPR003593">
    <property type="entry name" value="AAA+_ATPase"/>
</dbReference>
<evidence type="ECO:0000259" key="4">
    <source>
        <dbReference type="PROSITE" id="PS50901"/>
    </source>
</evidence>
<dbReference type="PANTHER" id="PTHR22683:SF1">
    <property type="entry name" value="TYPE VII SECRETION SYSTEM PROTEIN ESSC"/>
    <property type="match status" value="1"/>
</dbReference>
<evidence type="ECO:0000256" key="3">
    <source>
        <dbReference type="PROSITE-ProRule" id="PRU00289"/>
    </source>
</evidence>
<evidence type="ECO:0000313" key="5">
    <source>
        <dbReference type="EMBL" id="PJM77530.1"/>
    </source>
</evidence>
<dbReference type="SMART" id="SM00382">
    <property type="entry name" value="AAA"/>
    <property type="match status" value="2"/>
</dbReference>
<keyword evidence="5" id="KW-0131">Cell cycle</keyword>
<accession>A0A2M9HL44</accession>
<reference evidence="6" key="1">
    <citation type="submission" date="2017-10" db="EMBL/GenBank/DDBJ databases">
        <title>Draft genome sequences of strains TRE 1, TRE 9, TRE H and TRI 7, isolated from tamarins, belonging to four potential novel Bifidobacterium species.</title>
        <authorList>
            <person name="Mattarelli P."/>
            <person name="Modesto M."/>
            <person name="Puglisi E."/>
            <person name="Morelli L."/>
            <person name="Bonetti A."/>
            <person name="Spezio C."/>
            <person name="Sandri C."/>
        </authorList>
    </citation>
    <scope>NUCLEOTIDE SEQUENCE [LARGE SCALE GENOMIC DNA]</scope>
    <source>
        <strain evidence="6">TREH</strain>
    </source>
</reference>
<comment type="caution">
    <text evidence="5">The sequence shown here is derived from an EMBL/GenBank/DDBJ whole genome shotgun (WGS) entry which is preliminary data.</text>
</comment>
<dbReference type="EMBL" id="PEBJ01000002">
    <property type="protein sequence ID" value="PJM77530.1"/>
    <property type="molecule type" value="Genomic_DNA"/>
</dbReference>
<evidence type="ECO:0000256" key="2">
    <source>
        <dbReference type="ARBA" id="ARBA00022840"/>
    </source>
</evidence>
<dbReference type="GO" id="GO:0051301">
    <property type="term" value="P:cell division"/>
    <property type="evidence" value="ECO:0007669"/>
    <property type="project" value="UniProtKB-KW"/>
</dbReference>
<protein>
    <submittedName>
        <fullName evidence="5">Cell division protein FtsK</fullName>
    </submittedName>
</protein>
<name>A0A2M9HL44_9BIFI</name>
<dbReference type="InterPro" id="IPR002543">
    <property type="entry name" value="FtsK_dom"/>
</dbReference>
<feature type="domain" description="FtsK" evidence="4">
    <location>
        <begin position="131"/>
        <end position="314"/>
    </location>
</feature>
<evidence type="ECO:0000313" key="6">
    <source>
        <dbReference type="Proteomes" id="UP000229239"/>
    </source>
</evidence>
<sequence>MTFAMSAPLVAQLMMMAIMAAQGQWLYALMILPGAVGCLASVLVSLPGMKPADGDAMPARTSTSPLGAHAQAAGLAAGNGSKQPDIEAFRGIATMQLEELLHVDPLAWRTIVAHWSSTAQWEVPIGMTADRSPFTVDLRRHGPHALVAGTTGSGKSVLLQSWCLALAACNGPDRLHFVFLDFKGGSAFHDLERLPHCAGSVSDLNLAHASRALRALEAELTRREWLTAEHRTAYIDDLPSPPPRLVVVIDEFHALKDQLPDYINRLVRIASLGRSLGMHLIACTQNPMGQVDTDMKANMALNICLRVRDELQSAELLGDGRAARISPAMPGAAYCNDGEQVRALRCSPIGDIAGMSRNIAYAARFMAMEPASPLFSAPLPTAVRQPGPSGRDLAGVWIGVADDGITLHDAHMDVTLGNIGVIGGHGRGKSTILEIIAKQVSAMDGALLRISRSMHGIRHTQTVHAPARAIRLDTAPSPPRQIWLVDDADDLFEPFLADEQAINFRQALANPAISVVFAVSSMRHVRVPEHCSTRIVFPSGEKTADLMAGIPSALLASLTANDFDTPGRAVLITGVSAQLMQCAS</sequence>
<keyword evidence="5" id="KW-0132">Cell division</keyword>
<keyword evidence="2 3" id="KW-0067">ATP-binding</keyword>
<dbReference type="PANTHER" id="PTHR22683">
    <property type="entry name" value="SPORULATION PROTEIN RELATED"/>
    <property type="match status" value="1"/>
</dbReference>
<dbReference type="InterPro" id="IPR027417">
    <property type="entry name" value="P-loop_NTPase"/>
</dbReference>
<dbReference type="AlphaFoldDB" id="A0A2M9HL44"/>
<dbReference type="OrthoDB" id="9807790at2"/>
<evidence type="ECO:0000256" key="1">
    <source>
        <dbReference type="ARBA" id="ARBA00022741"/>
    </source>
</evidence>
<dbReference type="SUPFAM" id="SSF52540">
    <property type="entry name" value="P-loop containing nucleoside triphosphate hydrolases"/>
    <property type="match status" value="2"/>
</dbReference>
<feature type="binding site" evidence="3">
    <location>
        <begin position="149"/>
        <end position="156"/>
    </location>
    <ligand>
        <name>ATP</name>
        <dbReference type="ChEBI" id="CHEBI:30616"/>
    </ligand>
</feature>
<dbReference type="InterPro" id="IPR050206">
    <property type="entry name" value="FtsK/SpoIIIE/SftA"/>
</dbReference>
<dbReference type="GO" id="GO:0005524">
    <property type="term" value="F:ATP binding"/>
    <property type="evidence" value="ECO:0007669"/>
    <property type="project" value="UniProtKB-UniRule"/>
</dbReference>
<gene>
    <name evidence="5" type="ORF">CSQ86_06325</name>
</gene>
<dbReference type="GO" id="GO:0003677">
    <property type="term" value="F:DNA binding"/>
    <property type="evidence" value="ECO:0007669"/>
    <property type="project" value="InterPro"/>
</dbReference>
<dbReference type="Proteomes" id="UP000229239">
    <property type="component" value="Unassembled WGS sequence"/>
</dbReference>